<evidence type="ECO:0000313" key="3">
    <source>
        <dbReference type="Proteomes" id="UP001501020"/>
    </source>
</evidence>
<keyword evidence="3" id="KW-1185">Reference proteome</keyword>
<proteinExistence type="predicted"/>
<evidence type="ECO:0000256" key="1">
    <source>
        <dbReference type="SAM" id="MobiDB-lite"/>
    </source>
</evidence>
<protein>
    <submittedName>
        <fullName evidence="2">Uncharacterized protein</fullName>
    </submittedName>
</protein>
<dbReference type="Proteomes" id="UP001501020">
    <property type="component" value="Unassembled WGS sequence"/>
</dbReference>
<evidence type="ECO:0000313" key="2">
    <source>
        <dbReference type="EMBL" id="GAA2141625.1"/>
    </source>
</evidence>
<accession>A0ABN2ZFZ9</accession>
<feature type="region of interest" description="Disordered" evidence="1">
    <location>
        <begin position="1"/>
        <end position="34"/>
    </location>
</feature>
<reference evidence="2 3" key="1">
    <citation type="journal article" date="2019" name="Int. J. Syst. Evol. Microbiol.">
        <title>The Global Catalogue of Microorganisms (GCM) 10K type strain sequencing project: providing services to taxonomists for standard genome sequencing and annotation.</title>
        <authorList>
            <consortium name="The Broad Institute Genomics Platform"/>
            <consortium name="The Broad Institute Genome Sequencing Center for Infectious Disease"/>
            <person name="Wu L."/>
            <person name="Ma J."/>
        </authorList>
    </citation>
    <scope>NUCLEOTIDE SEQUENCE [LARGE SCALE GENOMIC DNA]</scope>
    <source>
        <strain evidence="2 3">JCM 13850</strain>
    </source>
</reference>
<dbReference type="EMBL" id="BAAAMR010000032">
    <property type="protein sequence ID" value="GAA2141625.1"/>
    <property type="molecule type" value="Genomic_DNA"/>
</dbReference>
<sequence>MTETGKGQPRQAVPDEPRRLATGAAGRGGRRGQEMAPRFVWTVAAAEGDVAEALERAQTEAIMEVLEWARTNRARFRSGSSDQAPGRPDGDG</sequence>
<comment type="caution">
    <text evidence="2">The sequence shown here is derived from an EMBL/GenBank/DDBJ whole genome shotgun (WGS) entry which is preliminary data.</text>
</comment>
<gene>
    <name evidence="2" type="ORF">GCM10009727_39340</name>
</gene>
<name>A0ABN2ZFZ9_9ACTN</name>
<organism evidence="2 3">
    <name type="scientific">Actinomadura napierensis</name>
    <dbReference type="NCBI Taxonomy" id="267854"/>
    <lineage>
        <taxon>Bacteria</taxon>
        <taxon>Bacillati</taxon>
        <taxon>Actinomycetota</taxon>
        <taxon>Actinomycetes</taxon>
        <taxon>Streptosporangiales</taxon>
        <taxon>Thermomonosporaceae</taxon>
        <taxon>Actinomadura</taxon>
    </lineage>
</organism>